<dbReference type="PANTHER" id="PTHR46517:SF1">
    <property type="entry name" value="FRUCTOSE-2,6-BISPHOSPHATASE TIGAR"/>
    <property type="match status" value="1"/>
</dbReference>
<evidence type="ECO:0000256" key="1">
    <source>
        <dbReference type="ARBA" id="ARBA00022801"/>
    </source>
</evidence>
<evidence type="ECO:0000313" key="3">
    <source>
        <dbReference type="EMBL" id="KAG9185767.1"/>
    </source>
</evidence>
<gene>
    <name evidence="3" type="ORF">G6011_07098</name>
</gene>
<dbReference type="CDD" id="cd07067">
    <property type="entry name" value="HP_PGM_like"/>
    <property type="match status" value="1"/>
</dbReference>
<dbReference type="GO" id="GO:0004331">
    <property type="term" value="F:fructose-2,6-bisphosphate 2-phosphatase activity"/>
    <property type="evidence" value="ECO:0007669"/>
    <property type="project" value="TreeGrafter"/>
</dbReference>
<protein>
    <recommendedName>
        <fullName evidence="5">Phosphoglycerate mutase-like protein</fullName>
    </recommendedName>
</protein>
<dbReference type="InterPro" id="IPR051695">
    <property type="entry name" value="Phosphoglycerate_Mutase"/>
</dbReference>
<dbReference type="EMBL" id="JAANER010000010">
    <property type="protein sequence ID" value="KAG9185767.1"/>
    <property type="molecule type" value="Genomic_DNA"/>
</dbReference>
<dbReference type="SMART" id="SM00855">
    <property type="entry name" value="PGAM"/>
    <property type="match status" value="1"/>
</dbReference>
<comment type="caution">
    <text evidence="3">The sequence shown here is derived from an EMBL/GenBank/DDBJ whole genome shotgun (WGS) entry which is preliminary data.</text>
</comment>
<keyword evidence="1" id="KW-0378">Hydrolase</keyword>
<evidence type="ECO:0008006" key="5">
    <source>
        <dbReference type="Google" id="ProtNLM"/>
    </source>
</evidence>
<keyword evidence="4" id="KW-1185">Reference proteome</keyword>
<dbReference type="Gene3D" id="3.40.50.1240">
    <property type="entry name" value="Phosphoglycerate mutase-like"/>
    <property type="match status" value="1"/>
</dbReference>
<dbReference type="Proteomes" id="UP001199106">
    <property type="component" value="Unassembled WGS sequence"/>
</dbReference>
<evidence type="ECO:0000313" key="4">
    <source>
        <dbReference type="Proteomes" id="UP001199106"/>
    </source>
</evidence>
<dbReference type="GO" id="GO:0045820">
    <property type="term" value="P:negative regulation of glycolytic process"/>
    <property type="evidence" value="ECO:0007669"/>
    <property type="project" value="TreeGrafter"/>
</dbReference>
<dbReference type="Pfam" id="PF00300">
    <property type="entry name" value="His_Phos_1"/>
    <property type="match status" value="1"/>
</dbReference>
<dbReference type="SUPFAM" id="SSF53254">
    <property type="entry name" value="Phosphoglycerate mutase-like"/>
    <property type="match status" value="1"/>
</dbReference>
<dbReference type="InterPro" id="IPR029033">
    <property type="entry name" value="His_PPase_superfam"/>
</dbReference>
<dbReference type="PROSITE" id="PS00175">
    <property type="entry name" value="PG_MUTASE"/>
    <property type="match status" value="1"/>
</dbReference>
<feature type="binding site" evidence="2">
    <location>
        <position position="63"/>
    </location>
    <ligand>
        <name>substrate</name>
    </ligand>
</feature>
<sequence length="336" mass="36436">MVRSMRLFLIRHGETVDNVAQLYAGSRDSALTNHGYQQATRLGLHFNSLGLTFTHLFSSHLQRAVKTAGKVQEAQTTPTSHGATAKSVPDVMRLPVLMEKGFGSMEGKKFYDRPENKDATSFADAESKDSMASRADSFLDEHLLPLLDEASRDADPVVAIVSHGVFLSILWKRLLLRLPSKSVVLSSELQATARPSLEHLGGWSNTGYLELHMAKAERGDFSVTADVPVVPTPEPSSSSVEMPTTNEDLGEVEVPQAATGDDSAREQVSQAPTRTAVAASLAITPHIAEGWSTTILTINGKDHLRGLKRIGGGVGSSRYDGSQKNIETFFKRRKVG</sequence>
<dbReference type="AlphaFoldDB" id="A0AAD4F934"/>
<accession>A0AAD4F934</accession>
<dbReference type="InterPro" id="IPR013078">
    <property type="entry name" value="His_Pase_superF_clade-1"/>
</dbReference>
<feature type="binding site" evidence="2">
    <location>
        <begin position="11"/>
        <end position="18"/>
    </location>
    <ligand>
        <name>substrate</name>
    </ligand>
</feature>
<dbReference type="PANTHER" id="PTHR46517">
    <property type="entry name" value="FRUCTOSE-2,6-BISPHOSPHATASE TIGAR"/>
    <property type="match status" value="1"/>
</dbReference>
<dbReference type="InterPro" id="IPR001345">
    <property type="entry name" value="PG/BPGM_mutase_AS"/>
</dbReference>
<dbReference type="GO" id="GO:0043456">
    <property type="term" value="P:regulation of pentose-phosphate shunt"/>
    <property type="evidence" value="ECO:0007669"/>
    <property type="project" value="TreeGrafter"/>
</dbReference>
<reference evidence="3" key="1">
    <citation type="submission" date="2021-07" db="EMBL/GenBank/DDBJ databases">
        <title>Genome Resource of American Ginseng Black Spot Pathogen Alternaria panax.</title>
        <authorList>
            <person name="Qiu C."/>
            <person name="Wang W."/>
            <person name="Liu Z."/>
        </authorList>
    </citation>
    <scope>NUCLEOTIDE SEQUENCE</scope>
    <source>
        <strain evidence="3">BNCC115425</strain>
    </source>
</reference>
<dbReference type="GO" id="GO:0005829">
    <property type="term" value="C:cytosol"/>
    <property type="evidence" value="ECO:0007669"/>
    <property type="project" value="TreeGrafter"/>
</dbReference>
<organism evidence="3 4">
    <name type="scientific">Alternaria panax</name>
    <dbReference type="NCBI Taxonomy" id="48097"/>
    <lineage>
        <taxon>Eukaryota</taxon>
        <taxon>Fungi</taxon>
        <taxon>Dikarya</taxon>
        <taxon>Ascomycota</taxon>
        <taxon>Pezizomycotina</taxon>
        <taxon>Dothideomycetes</taxon>
        <taxon>Pleosporomycetidae</taxon>
        <taxon>Pleosporales</taxon>
        <taxon>Pleosporineae</taxon>
        <taxon>Pleosporaceae</taxon>
        <taxon>Alternaria</taxon>
        <taxon>Alternaria sect. Panax</taxon>
    </lineage>
</organism>
<name>A0AAD4F934_9PLEO</name>
<proteinExistence type="predicted"/>
<evidence type="ECO:0000256" key="2">
    <source>
        <dbReference type="PIRSR" id="PIRSR613078-2"/>
    </source>
</evidence>